<dbReference type="AlphaFoldDB" id="A0AAW5FAC8"/>
<comment type="similarity">
    <text evidence="1">Belongs to the LysR transcriptional regulatory family.</text>
</comment>
<reference evidence="6" key="1">
    <citation type="journal article" date="2022" name="Cell Host Microbe">
        <title>Colonization of the live biotherapeutic product VE303 and modulation of the microbiota and metabolites in healthy volunteers.</title>
        <authorList>
            <person name="Dsouza M."/>
            <person name="Menon R."/>
            <person name="Crossette E."/>
            <person name="Bhattarai S.K."/>
            <person name="Schneider J."/>
            <person name="Kim Y.G."/>
            <person name="Reddy S."/>
            <person name="Caballero S."/>
            <person name="Felix C."/>
            <person name="Cornacchione L."/>
            <person name="Hendrickson J."/>
            <person name="Watson A.R."/>
            <person name="Minot S.S."/>
            <person name="Greenfield N."/>
            <person name="Schopf L."/>
            <person name="Szabady R."/>
            <person name="Patarroyo J."/>
            <person name="Smith W."/>
            <person name="Harrison P."/>
            <person name="Kuijper E.J."/>
            <person name="Kelly C.P."/>
            <person name="Olle B."/>
            <person name="Bobilev D."/>
            <person name="Silber J.L."/>
            <person name="Bucci V."/>
            <person name="Roberts B."/>
            <person name="Faith J."/>
            <person name="Norman J.M."/>
        </authorList>
    </citation>
    <scope>NUCLEOTIDE SEQUENCE</scope>
    <source>
        <strain evidence="6">VE303-04</strain>
    </source>
</reference>
<gene>
    <name evidence="6" type="ORF">K5I21_23890</name>
</gene>
<dbReference type="SUPFAM" id="SSF46785">
    <property type="entry name" value="Winged helix' DNA-binding domain"/>
    <property type="match status" value="1"/>
</dbReference>
<dbReference type="PANTHER" id="PTHR30346">
    <property type="entry name" value="TRANSCRIPTIONAL DUAL REGULATOR HCAR-RELATED"/>
    <property type="match status" value="1"/>
</dbReference>
<evidence type="ECO:0000259" key="5">
    <source>
        <dbReference type="PROSITE" id="PS50931"/>
    </source>
</evidence>
<dbReference type="InterPro" id="IPR036388">
    <property type="entry name" value="WH-like_DNA-bd_sf"/>
</dbReference>
<dbReference type="InterPro" id="IPR000847">
    <property type="entry name" value="LysR_HTH_N"/>
</dbReference>
<organism evidence="6 7">
    <name type="scientific">Clostridium symbiosum</name>
    <name type="common">Bacteroides symbiosus</name>
    <dbReference type="NCBI Taxonomy" id="1512"/>
    <lineage>
        <taxon>Bacteria</taxon>
        <taxon>Bacillati</taxon>
        <taxon>Bacillota</taxon>
        <taxon>Clostridia</taxon>
        <taxon>Lachnospirales</taxon>
        <taxon>Lachnospiraceae</taxon>
        <taxon>Otoolea</taxon>
    </lineage>
</organism>
<keyword evidence="2" id="KW-0805">Transcription regulation</keyword>
<dbReference type="Proteomes" id="UP001203136">
    <property type="component" value="Unassembled WGS sequence"/>
</dbReference>
<evidence type="ECO:0000313" key="7">
    <source>
        <dbReference type="Proteomes" id="UP001203136"/>
    </source>
</evidence>
<evidence type="ECO:0000256" key="4">
    <source>
        <dbReference type="ARBA" id="ARBA00023163"/>
    </source>
</evidence>
<dbReference type="PROSITE" id="PS50931">
    <property type="entry name" value="HTH_LYSR"/>
    <property type="match status" value="1"/>
</dbReference>
<dbReference type="CDD" id="cd05466">
    <property type="entry name" value="PBP2_LTTR_substrate"/>
    <property type="match status" value="1"/>
</dbReference>
<evidence type="ECO:0000256" key="1">
    <source>
        <dbReference type="ARBA" id="ARBA00009437"/>
    </source>
</evidence>
<dbReference type="PANTHER" id="PTHR30346:SF0">
    <property type="entry name" value="HCA OPERON TRANSCRIPTIONAL ACTIVATOR HCAR"/>
    <property type="match status" value="1"/>
</dbReference>
<comment type="caution">
    <text evidence="6">The sequence shown here is derived from an EMBL/GenBank/DDBJ whole genome shotgun (WGS) entry which is preliminary data.</text>
</comment>
<keyword evidence="4" id="KW-0804">Transcription</keyword>
<dbReference type="GO" id="GO:0032993">
    <property type="term" value="C:protein-DNA complex"/>
    <property type="evidence" value="ECO:0007669"/>
    <property type="project" value="TreeGrafter"/>
</dbReference>
<evidence type="ECO:0000313" key="6">
    <source>
        <dbReference type="EMBL" id="MCK0088848.1"/>
    </source>
</evidence>
<dbReference type="Pfam" id="PF00126">
    <property type="entry name" value="HTH_1"/>
    <property type="match status" value="1"/>
</dbReference>
<dbReference type="Pfam" id="PF03466">
    <property type="entry name" value="LysR_substrate"/>
    <property type="match status" value="1"/>
</dbReference>
<dbReference type="PRINTS" id="PR00039">
    <property type="entry name" value="HTHLYSR"/>
</dbReference>
<proteinExistence type="inferred from homology"/>
<dbReference type="InterPro" id="IPR005119">
    <property type="entry name" value="LysR_subst-bd"/>
</dbReference>
<keyword evidence="3" id="KW-0238">DNA-binding</keyword>
<dbReference type="SUPFAM" id="SSF53850">
    <property type="entry name" value="Periplasmic binding protein-like II"/>
    <property type="match status" value="1"/>
</dbReference>
<dbReference type="RefSeq" id="WP_003497961.1">
    <property type="nucleotide sequence ID" value="NZ_BAABZD010000003.1"/>
</dbReference>
<sequence length="289" mass="32263">MSILKYSAFLKAVEYGSLTKAAEALVYTQPGISHMISSLEKEMGFPLLIRGKDGVFPTENAKPLIYYMQQIVSADETLKEISCKIRGIEIGSLRVGAFYSASVKWVPPIVSRFSSLHPGVRLQVFEGNHYDLEEWLTNGKIDIGLMSMPVPENYDFIPLYKDTILAVLPIEHPLAGCEKVDPADLVKYPFIIPHEGGDEDVWQVMNAEKLNPEIKFRIKGDMATLSMIGQNLGVSLIPELALPFRFDNIVTKPLIRDHCRILGLAIRSIKHASPAAEEFISITKEYLGI</sequence>
<accession>A0AAW5FAC8</accession>
<protein>
    <submittedName>
        <fullName evidence="6">LysR family transcriptional regulator</fullName>
    </submittedName>
</protein>
<dbReference type="GO" id="GO:0003700">
    <property type="term" value="F:DNA-binding transcription factor activity"/>
    <property type="evidence" value="ECO:0007669"/>
    <property type="project" value="InterPro"/>
</dbReference>
<evidence type="ECO:0000256" key="3">
    <source>
        <dbReference type="ARBA" id="ARBA00023125"/>
    </source>
</evidence>
<dbReference type="InterPro" id="IPR036390">
    <property type="entry name" value="WH_DNA-bd_sf"/>
</dbReference>
<dbReference type="EMBL" id="JAINVB010000002">
    <property type="protein sequence ID" value="MCK0088848.1"/>
    <property type="molecule type" value="Genomic_DNA"/>
</dbReference>
<dbReference type="Gene3D" id="3.40.190.290">
    <property type="match status" value="1"/>
</dbReference>
<dbReference type="GO" id="GO:0003677">
    <property type="term" value="F:DNA binding"/>
    <property type="evidence" value="ECO:0007669"/>
    <property type="project" value="UniProtKB-KW"/>
</dbReference>
<feature type="domain" description="HTH lysR-type" evidence="5">
    <location>
        <begin position="1"/>
        <end position="58"/>
    </location>
</feature>
<name>A0AAW5FAC8_CLOSY</name>
<dbReference type="Gene3D" id="1.10.10.10">
    <property type="entry name" value="Winged helix-like DNA-binding domain superfamily/Winged helix DNA-binding domain"/>
    <property type="match status" value="1"/>
</dbReference>
<evidence type="ECO:0000256" key="2">
    <source>
        <dbReference type="ARBA" id="ARBA00023015"/>
    </source>
</evidence>